<feature type="compositionally biased region" description="Polar residues" evidence="1">
    <location>
        <begin position="1"/>
        <end position="30"/>
    </location>
</feature>
<feature type="region of interest" description="Disordered" evidence="1">
    <location>
        <begin position="1"/>
        <end position="36"/>
    </location>
</feature>
<protein>
    <submittedName>
        <fullName evidence="2">Uncharacterized protein</fullName>
    </submittedName>
</protein>
<reference evidence="2 3" key="1">
    <citation type="submission" date="2019-01" db="EMBL/GenBank/DDBJ databases">
        <authorList>
            <person name="Sayadi A."/>
        </authorList>
    </citation>
    <scope>NUCLEOTIDE SEQUENCE [LARGE SCALE GENOMIC DNA]</scope>
</reference>
<evidence type="ECO:0000313" key="2">
    <source>
        <dbReference type="EMBL" id="VEN49527.1"/>
    </source>
</evidence>
<evidence type="ECO:0000313" key="3">
    <source>
        <dbReference type="Proteomes" id="UP000410492"/>
    </source>
</evidence>
<dbReference type="Proteomes" id="UP000410492">
    <property type="component" value="Unassembled WGS sequence"/>
</dbReference>
<feature type="non-terminal residue" evidence="2">
    <location>
        <position position="68"/>
    </location>
</feature>
<sequence>MHEEATSMSVPGSVAVSTGQTENGTSTISVENADLDLEVTTDDDNVELQMSFSSNSGGMFKDRTGAGG</sequence>
<name>A0A653CQI2_CALMS</name>
<accession>A0A653CQI2</accession>
<evidence type="ECO:0000256" key="1">
    <source>
        <dbReference type="SAM" id="MobiDB-lite"/>
    </source>
</evidence>
<keyword evidence="3" id="KW-1185">Reference proteome</keyword>
<proteinExistence type="predicted"/>
<dbReference type="EMBL" id="CAACVG010008374">
    <property type="protein sequence ID" value="VEN49527.1"/>
    <property type="molecule type" value="Genomic_DNA"/>
</dbReference>
<dbReference type="AlphaFoldDB" id="A0A653CQI2"/>
<dbReference type="OrthoDB" id="6739674at2759"/>
<gene>
    <name evidence="2" type="ORF">CALMAC_LOCUS10612</name>
</gene>
<organism evidence="2 3">
    <name type="scientific">Callosobruchus maculatus</name>
    <name type="common">Southern cowpea weevil</name>
    <name type="synonym">Pulse bruchid</name>
    <dbReference type="NCBI Taxonomy" id="64391"/>
    <lineage>
        <taxon>Eukaryota</taxon>
        <taxon>Metazoa</taxon>
        <taxon>Ecdysozoa</taxon>
        <taxon>Arthropoda</taxon>
        <taxon>Hexapoda</taxon>
        <taxon>Insecta</taxon>
        <taxon>Pterygota</taxon>
        <taxon>Neoptera</taxon>
        <taxon>Endopterygota</taxon>
        <taxon>Coleoptera</taxon>
        <taxon>Polyphaga</taxon>
        <taxon>Cucujiformia</taxon>
        <taxon>Chrysomeloidea</taxon>
        <taxon>Chrysomelidae</taxon>
        <taxon>Bruchinae</taxon>
        <taxon>Bruchini</taxon>
        <taxon>Callosobruchus</taxon>
    </lineage>
</organism>